<comment type="function">
    <text evidence="5">Methylates the class 1 translation termination release factors RF1/PrfA and RF2/PrfB on the glutamine residue of the universally conserved GGQ motif.</text>
</comment>
<dbReference type="PROSITE" id="PS00092">
    <property type="entry name" value="N6_MTASE"/>
    <property type="match status" value="1"/>
</dbReference>
<dbReference type="CDD" id="cd02440">
    <property type="entry name" value="AdoMet_MTases"/>
    <property type="match status" value="1"/>
</dbReference>
<dbReference type="InterPro" id="IPR040758">
    <property type="entry name" value="PrmC_N"/>
</dbReference>
<dbReference type="AlphaFoldDB" id="A0A556N7X5"/>
<dbReference type="Proteomes" id="UP000316008">
    <property type="component" value="Unassembled WGS sequence"/>
</dbReference>
<comment type="caution">
    <text evidence="5">Lacks conserved residue(s) required for the propagation of feature annotation.</text>
</comment>
<dbReference type="OrthoDB" id="9800643at2"/>
<evidence type="ECO:0000256" key="2">
    <source>
        <dbReference type="ARBA" id="ARBA00022679"/>
    </source>
</evidence>
<dbReference type="Gene3D" id="3.40.50.150">
    <property type="entry name" value="Vaccinia Virus protein VP39"/>
    <property type="match status" value="1"/>
</dbReference>
<feature type="domain" description="Release factor glutamine methyltransferase N-terminal" evidence="7">
    <location>
        <begin position="19"/>
        <end position="77"/>
    </location>
</feature>
<dbReference type="GO" id="GO:0003676">
    <property type="term" value="F:nucleic acid binding"/>
    <property type="evidence" value="ECO:0007669"/>
    <property type="project" value="InterPro"/>
</dbReference>
<protein>
    <recommendedName>
        <fullName evidence="5">Release factor glutamine methyltransferase</fullName>
        <shortName evidence="5">RF MTase</shortName>
        <ecNumber evidence="5">2.1.1.297</ecNumber>
    </recommendedName>
    <alternativeName>
        <fullName evidence="5">N5-glutamine methyltransferase PrmC</fullName>
    </alternativeName>
    <alternativeName>
        <fullName evidence="5">Protein-(glutamine-N5) MTase PrmC</fullName>
    </alternativeName>
    <alternativeName>
        <fullName evidence="5">Protein-glutamine N-methyltransferase PrmC</fullName>
    </alternativeName>
</protein>
<dbReference type="HAMAP" id="MF_02126">
    <property type="entry name" value="RF_methyltr_PrmC"/>
    <property type="match status" value="1"/>
</dbReference>
<organism evidence="8 9">
    <name type="scientific">Fluviicola chungangensis</name>
    <dbReference type="NCBI Taxonomy" id="2597671"/>
    <lineage>
        <taxon>Bacteria</taxon>
        <taxon>Pseudomonadati</taxon>
        <taxon>Bacteroidota</taxon>
        <taxon>Flavobacteriia</taxon>
        <taxon>Flavobacteriales</taxon>
        <taxon>Crocinitomicaceae</taxon>
        <taxon>Fluviicola</taxon>
    </lineage>
</organism>
<evidence type="ECO:0000256" key="5">
    <source>
        <dbReference type="HAMAP-Rule" id="MF_02126"/>
    </source>
</evidence>
<dbReference type="RefSeq" id="WP_144331773.1">
    <property type="nucleotide sequence ID" value="NZ_VLPL01000001.1"/>
</dbReference>
<dbReference type="Pfam" id="PF17827">
    <property type="entry name" value="PrmC_N"/>
    <property type="match status" value="1"/>
</dbReference>
<evidence type="ECO:0000259" key="7">
    <source>
        <dbReference type="Pfam" id="PF17827"/>
    </source>
</evidence>
<dbReference type="InterPro" id="IPR019874">
    <property type="entry name" value="RF_methyltr_PrmC"/>
</dbReference>
<comment type="catalytic activity">
    <reaction evidence="4 5">
        <text>L-glutaminyl-[peptide chain release factor] + S-adenosyl-L-methionine = N(5)-methyl-L-glutaminyl-[peptide chain release factor] + S-adenosyl-L-homocysteine + H(+)</text>
        <dbReference type="Rhea" id="RHEA:42896"/>
        <dbReference type="Rhea" id="RHEA-COMP:10271"/>
        <dbReference type="Rhea" id="RHEA-COMP:10272"/>
        <dbReference type="ChEBI" id="CHEBI:15378"/>
        <dbReference type="ChEBI" id="CHEBI:30011"/>
        <dbReference type="ChEBI" id="CHEBI:57856"/>
        <dbReference type="ChEBI" id="CHEBI:59789"/>
        <dbReference type="ChEBI" id="CHEBI:61891"/>
        <dbReference type="EC" id="2.1.1.297"/>
    </reaction>
</comment>
<evidence type="ECO:0000259" key="6">
    <source>
        <dbReference type="Pfam" id="PF05175"/>
    </source>
</evidence>
<feature type="domain" description="Methyltransferase small" evidence="6">
    <location>
        <begin position="112"/>
        <end position="190"/>
    </location>
</feature>
<dbReference type="EC" id="2.1.1.297" evidence="5"/>
<evidence type="ECO:0000313" key="8">
    <source>
        <dbReference type="EMBL" id="TSJ48238.1"/>
    </source>
</evidence>
<dbReference type="GO" id="GO:0032259">
    <property type="term" value="P:methylation"/>
    <property type="evidence" value="ECO:0007669"/>
    <property type="project" value="UniProtKB-KW"/>
</dbReference>
<dbReference type="InterPro" id="IPR002052">
    <property type="entry name" value="DNA_methylase_N6_adenine_CS"/>
</dbReference>
<dbReference type="Gene3D" id="1.10.8.10">
    <property type="entry name" value="DNA helicase RuvA subunit, C-terminal domain"/>
    <property type="match status" value="1"/>
</dbReference>
<dbReference type="InterPro" id="IPR007848">
    <property type="entry name" value="Small_mtfrase_dom"/>
</dbReference>
<evidence type="ECO:0000256" key="3">
    <source>
        <dbReference type="ARBA" id="ARBA00022691"/>
    </source>
</evidence>
<feature type="binding site" evidence="5">
    <location>
        <begin position="187"/>
        <end position="190"/>
    </location>
    <ligand>
        <name>substrate</name>
    </ligand>
</feature>
<keyword evidence="1 5" id="KW-0489">Methyltransferase</keyword>
<comment type="similarity">
    <text evidence="5">Belongs to the protein N5-glutamine methyltransferase family. PrmC subfamily.</text>
</comment>
<keyword evidence="3 5" id="KW-0949">S-adenosyl-L-methionine</keyword>
<feature type="binding site" evidence="5">
    <location>
        <position position="145"/>
    </location>
    <ligand>
        <name>S-adenosyl-L-methionine</name>
        <dbReference type="ChEBI" id="CHEBI:59789"/>
    </ligand>
</feature>
<dbReference type="InterPro" id="IPR004556">
    <property type="entry name" value="HemK-like"/>
</dbReference>
<dbReference type="InterPro" id="IPR029063">
    <property type="entry name" value="SAM-dependent_MTases_sf"/>
</dbReference>
<keyword evidence="9" id="KW-1185">Reference proteome</keyword>
<reference evidence="8 9" key="1">
    <citation type="submission" date="2019-07" db="EMBL/GenBank/DDBJ databases">
        <authorList>
            <person name="Huq M.A."/>
        </authorList>
    </citation>
    <scope>NUCLEOTIDE SEQUENCE [LARGE SCALE GENOMIC DNA]</scope>
    <source>
        <strain evidence="8 9">MAH-3</strain>
    </source>
</reference>
<dbReference type="PANTHER" id="PTHR18895">
    <property type="entry name" value="HEMK METHYLTRANSFERASE"/>
    <property type="match status" value="1"/>
</dbReference>
<name>A0A556N7X5_9FLAO</name>
<proteinExistence type="inferred from homology"/>
<gene>
    <name evidence="5 8" type="primary">prmC</name>
    <name evidence="8" type="ORF">FO442_03605</name>
</gene>
<dbReference type="PANTHER" id="PTHR18895:SF74">
    <property type="entry name" value="MTRF1L RELEASE FACTOR GLUTAMINE METHYLTRANSFERASE"/>
    <property type="match status" value="1"/>
</dbReference>
<comment type="caution">
    <text evidence="8">The sequence shown here is derived from an EMBL/GenBank/DDBJ whole genome shotgun (WGS) entry which is preliminary data.</text>
</comment>
<dbReference type="GO" id="GO:0102559">
    <property type="term" value="F:peptide chain release factor N(5)-glutamine methyltransferase activity"/>
    <property type="evidence" value="ECO:0007669"/>
    <property type="project" value="UniProtKB-EC"/>
</dbReference>
<dbReference type="NCBIfam" id="TIGR03534">
    <property type="entry name" value="RF_mod_PrmC"/>
    <property type="match status" value="1"/>
</dbReference>
<dbReference type="InterPro" id="IPR050320">
    <property type="entry name" value="N5-glutamine_MTase"/>
</dbReference>
<dbReference type="Pfam" id="PF05175">
    <property type="entry name" value="MTS"/>
    <property type="match status" value="1"/>
</dbReference>
<sequence>MQNLKQLTSLWTNKLFNLYSEREVRNILLLVLEDIFGFNRSALLVSKEIALSDDQLNQLDQISSRLQTGEPVQYLIGFTYFDDLKIEVAPGVLIPRPETEELVSWIMESAREHTNLKVEDWCTGSGCIALAIKNRRRDFEIFGLDVSEEALLIARSNARKLNLNIEFEFGNALDIDERKSVDLIVSNPPYIPWIEKEQMHMNVTGFEPDLALFVPDEDPLLFYRAIAEYAVQHLNNGGYLFFELHENYSLETKAMVESLGFDPVEVRKDLQGKERMLKAKWTVR</sequence>
<evidence type="ECO:0000256" key="1">
    <source>
        <dbReference type="ARBA" id="ARBA00022603"/>
    </source>
</evidence>
<accession>A0A556N7X5</accession>
<feature type="binding site" evidence="5">
    <location>
        <position position="187"/>
    </location>
    <ligand>
        <name>S-adenosyl-L-methionine</name>
        <dbReference type="ChEBI" id="CHEBI:59789"/>
    </ligand>
</feature>
<keyword evidence="2 5" id="KW-0808">Transferase</keyword>
<dbReference type="EMBL" id="VLPL01000001">
    <property type="protein sequence ID" value="TSJ48238.1"/>
    <property type="molecule type" value="Genomic_DNA"/>
</dbReference>
<dbReference type="NCBIfam" id="TIGR00536">
    <property type="entry name" value="hemK_fam"/>
    <property type="match status" value="1"/>
</dbReference>
<evidence type="ECO:0000313" key="9">
    <source>
        <dbReference type="Proteomes" id="UP000316008"/>
    </source>
</evidence>
<dbReference type="SUPFAM" id="SSF53335">
    <property type="entry name" value="S-adenosyl-L-methionine-dependent methyltransferases"/>
    <property type="match status" value="1"/>
</dbReference>
<evidence type="ECO:0000256" key="4">
    <source>
        <dbReference type="ARBA" id="ARBA00048391"/>
    </source>
</evidence>